<dbReference type="PANTHER" id="PTHR36975:SF5">
    <property type="entry name" value="TRANSLOCATED ACTIN-RECRUITING PHOSPHOPROTEIN"/>
    <property type="match status" value="1"/>
</dbReference>
<evidence type="ECO:0000256" key="1">
    <source>
        <dbReference type="SAM" id="Phobius"/>
    </source>
</evidence>
<keyword evidence="1" id="KW-0472">Membrane</keyword>
<organism evidence="2 3">
    <name type="scientific">Sulfuracidifex tepidarius</name>
    <dbReference type="NCBI Taxonomy" id="1294262"/>
    <lineage>
        <taxon>Archaea</taxon>
        <taxon>Thermoproteota</taxon>
        <taxon>Thermoprotei</taxon>
        <taxon>Sulfolobales</taxon>
        <taxon>Sulfolobaceae</taxon>
        <taxon>Sulfuracidifex</taxon>
    </lineage>
</organism>
<feature type="transmembrane region" description="Helical" evidence="1">
    <location>
        <begin position="6"/>
        <end position="24"/>
    </location>
</feature>
<keyword evidence="1" id="KW-0812">Transmembrane</keyword>
<accession>A0A510E018</accession>
<dbReference type="PANTHER" id="PTHR36975">
    <property type="match status" value="1"/>
</dbReference>
<gene>
    <name evidence="2" type="ORF">IC007_0334</name>
</gene>
<dbReference type="GeneID" id="41716828"/>
<proteinExistence type="predicted"/>
<keyword evidence="1" id="KW-1133">Transmembrane helix</keyword>
<protein>
    <submittedName>
        <fullName evidence="2">Uncharacterized protein</fullName>
    </submittedName>
</protein>
<dbReference type="RefSeq" id="WP_149564603.1">
    <property type="nucleotide sequence ID" value="NZ_AP018930.1"/>
</dbReference>
<evidence type="ECO:0000313" key="2">
    <source>
        <dbReference type="EMBL" id="BBG25829.1"/>
    </source>
</evidence>
<dbReference type="AlphaFoldDB" id="A0A510E018"/>
<name>A0A510E018_9CREN</name>
<dbReference type="EMBL" id="AP018930">
    <property type="protein sequence ID" value="BBG25829.1"/>
    <property type="molecule type" value="Genomic_DNA"/>
</dbReference>
<sequence length="749" mass="81293">MDSKTVGLSIVIVILLIIAAVGFFEYSTVQSQYSSVSSSYSSASQAQSSLSKALSQASANESYYMKLAQGNYSKYQALQGNYSSLQSKYQSLMQMYMALSHEGKSPLTPVFEFLDGVAIESPSDVTPFLSSNFTATVKGTPFPGEYDFNTFNSTWLSDFFSQYETVYFYTTALPTVTSSGSTYYVSAVVQYFVAPSSDPVYLQVFNASVMFTIAEVNGALLITSLQWNGNEIPPSAVIAGYPSQHDLQENQVTSTVLSQINALGAEFPANVIASSFSPDATLQINGQLPAGLKNGTYSGLSSIENFFTSWDNYFIFAAEYSQNLLPNGTAVTPSVSVQLSPQQANATFYANVTPFLLFVNKGEPTYPAIYDLHVSLKAELVYNSTTSSWEITNEVWNVTPVSTQSDTLYYNLNTPTFNVAKETTVTVNASKGAVVQAGNLVSVVKPGTYAELPNGSLESTYNFSLILMSVNAVYSPPGTNLTPTYAFAFAINGHISPAYSLVNASKSPSAVVTFVYAPDTWTSWTWFGGTFNGTTYTGGQYKFPDHWVYGDNMMVNIQFFKPVIWIFESSNTPVVTPPMPVIASVKPTFNLTTLNAYTYQVNGTVGGVINAGNIMVVIPPGTYVNTTSGQLKVYNFSVVYYSVQGIKDAPDGEVPFIAFAYAVNGVVSFQYSATNHFITLVMTPDMNAQMWTYGQSGYLFQDPILLGNGVMINLTFFKPVPWVITLPELNMSTTTSSTTTSGSGSGGYY</sequence>
<reference evidence="3" key="1">
    <citation type="submission" date="2018-09" db="EMBL/GenBank/DDBJ databases">
        <title>Complete Genome Sequencing of Sulfolobus sp. JCM 16834.</title>
        <authorList>
            <person name="Kato S."/>
            <person name="Itoh T."/>
            <person name="Ohkuma M."/>
        </authorList>
    </citation>
    <scope>NUCLEOTIDE SEQUENCE [LARGE SCALE GENOMIC DNA]</scope>
    <source>
        <strain evidence="3">IC-007</strain>
    </source>
</reference>
<dbReference type="Proteomes" id="UP000325030">
    <property type="component" value="Chromosome"/>
</dbReference>
<evidence type="ECO:0000313" key="3">
    <source>
        <dbReference type="Proteomes" id="UP000325030"/>
    </source>
</evidence>
<dbReference type="InterPro" id="IPR053108">
    <property type="entry name" value="Chlamydial_TARP"/>
</dbReference>